<evidence type="ECO:0000259" key="1">
    <source>
        <dbReference type="Pfam" id="PF09239"/>
    </source>
</evidence>
<organism evidence="2 3">
    <name type="scientific">Trifolium pratense</name>
    <name type="common">Red clover</name>
    <dbReference type="NCBI Taxonomy" id="57577"/>
    <lineage>
        <taxon>Eukaryota</taxon>
        <taxon>Viridiplantae</taxon>
        <taxon>Streptophyta</taxon>
        <taxon>Embryophyta</taxon>
        <taxon>Tracheophyta</taxon>
        <taxon>Spermatophyta</taxon>
        <taxon>Magnoliopsida</taxon>
        <taxon>eudicotyledons</taxon>
        <taxon>Gunneridae</taxon>
        <taxon>Pentapetalae</taxon>
        <taxon>rosids</taxon>
        <taxon>fabids</taxon>
        <taxon>Fabales</taxon>
        <taxon>Fabaceae</taxon>
        <taxon>Papilionoideae</taxon>
        <taxon>50 kb inversion clade</taxon>
        <taxon>NPAAA clade</taxon>
        <taxon>Hologalegina</taxon>
        <taxon>IRL clade</taxon>
        <taxon>Trifolieae</taxon>
        <taxon>Trifolium</taxon>
    </lineage>
</organism>
<keyword evidence="2" id="KW-0413">Isomerase</keyword>
<dbReference type="PANTHER" id="PTHR48444">
    <property type="entry name" value="DNA TOPOISOMERASE 6 SUBUNIT B"/>
    <property type="match status" value="1"/>
</dbReference>
<dbReference type="Proteomes" id="UP000236291">
    <property type="component" value="Unassembled WGS sequence"/>
</dbReference>
<proteinExistence type="predicted"/>
<dbReference type="GO" id="GO:0003918">
    <property type="term" value="F:DNA topoisomerase type II (double strand cut, ATP-hydrolyzing) activity"/>
    <property type="evidence" value="ECO:0007669"/>
    <property type="project" value="InterPro"/>
</dbReference>
<dbReference type="InterPro" id="IPR015320">
    <property type="entry name" value="TopoVI_B_transducer"/>
</dbReference>
<feature type="non-terminal residue" evidence="2">
    <location>
        <position position="148"/>
    </location>
</feature>
<evidence type="ECO:0000313" key="3">
    <source>
        <dbReference type="Proteomes" id="UP000236291"/>
    </source>
</evidence>
<gene>
    <name evidence="2" type="ORF">L195_g017263</name>
</gene>
<comment type="caution">
    <text evidence="2">The sequence shown here is derived from an EMBL/GenBank/DDBJ whole genome shotgun (WGS) entry which is preliminary data.</text>
</comment>
<reference evidence="2 3" key="1">
    <citation type="journal article" date="2014" name="Am. J. Bot.">
        <title>Genome assembly and annotation for red clover (Trifolium pratense; Fabaceae).</title>
        <authorList>
            <person name="Istvanek J."/>
            <person name="Jaros M."/>
            <person name="Krenek A."/>
            <person name="Repkova J."/>
        </authorList>
    </citation>
    <scope>NUCLEOTIDE SEQUENCE [LARGE SCALE GENOMIC DNA]</scope>
    <source>
        <strain evidence="3">cv. Tatra</strain>
        <tissue evidence="2">Young leaves</tissue>
    </source>
</reference>
<sequence length="148" mass="16693">MFSPGLHMIESIGEITRLTRYKDKIGVFVSIVSTKIPFKGTGKEYIGDDITEIASAVKSSIQQCCVQLKSKIMKRMQAREQQQEREHILSRDISSASGLLYNALKDITLNPSRKSRYGADDLELLNKVADNLITKETFIEALTKHCEQ</sequence>
<dbReference type="PANTHER" id="PTHR48444:SF1">
    <property type="entry name" value="DNA TOPOISOMERASE 6 SUBUNIT B"/>
    <property type="match status" value="1"/>
</dbReference>
<reference evidence="2 3" key="2">
    <citation type="journal article" date="2017" name="Front. Plant Sci.">
        <title>Gene Classification and Mining of Molecular Markers Useful in Red Clover (Trifolium pratense) Breeding.</title>
        <authorList>
            <person name="Istvanek J."/>
            <person name="Dluhosova J."/>
            <person name="Dluhos P."/>
            <person name="Patkova L."/>
            <person name="Nedelnik J."/>
            <person name="Repkova J."/>
        </authorList>
    </citation>
    <scope>NUCLEOTIDE SEQUENCE [LARGE SCALE GENOMIC DNA]</scope>
    <source>
        <strain evidence="3">cv. Tatra</strain>
        <tissue evidence="2">Young leaves</tissue>
    </source>
</reference>
<feature type="domain" description="DNA topoisomerase VI subunit B transducer" evidence="1">
    <location>
        <begin position="19"/>
        <end position="83"/>
    </location>
</feature>
<evidence type="ECO:0000313" key="2">
    <source>
        <dbReference type="EMBL" id="PNX94096.1"/>
    </source>
</evidence>
<dbReference type="AlphaFoldDB" id="A0A2K3MTL6"/>
<dbReference type="SUPFAM" id="SSF54211">
    <property type="entry name" value="Ribosomal protein S5 domain 2-like"/>
    <property type="match status" value="1"/>
</dbReference>
<dbReference type="Gene3D" id="3.30.230.10">
    <property type="match status" value="1"/>
</dbReference>
<name>A0A2K3MTL6_TRIPR</name>
<dbReference type="InterPro" id="IPR014721">
    <property type="entry name" value="Ribsml_uS5_D2-typ_fold_subgr"/>
</dbReference>
<dbReference type="STRING" id="57577.A0A2K3MTL6"/>
<dbReference type="GO" id="GO:0006265">
    <property type="term" value="P:DNA topological change"/>
    <property type="evidence" value="ECO:0007669"/>
    <property type="project" value="InterPro"/>
</dbReference>
<accession>A0A2K3MTL6</accession>
<dbReference type="InterPro" id="IPR020568">
    <property type="entry name" value="Ribosomal_Su5_D2-typ_SF"/>
</dbReference>
<dbReference type="Pfam" id="PF09239">
    <property type="entry name" value="Topo-VIb_trans"/>
    <property type="match status" value="1"/>
</dbReference>
<dbReference type="GO" id="GO:0003677">
    <property type="term" value="F:DNA binding"/>
    <property type="evidence" value="ECO:0007669"/>
    <property type="project" value="InterPro"/>
</dbReference>
<dbReference type="EMBL" id="ASHM01012146">
    <property type="protein sequence ID" value="PNX94096.1"/>
    <property type="molecule type" value="Genomic_DNA"/>
</dbReference>
<protein>
    <submittedName>
        <fullName evidence="2">DNA topoisomerase 6 subunit b-like protein</fullName>
    </submittedName>
</protein>